<feature type="region of interest" description="Disordered" evidence="1">
    <location>
        <begin position="103"/>
        <end position="143"/>
    </location>
</feature>
<sequence>MQEGRGREEPANKVSRVVQGLSELSAVNARSSFCPVCGAASLDLATGSGEPKERIPDSRETRRRANLTEPQSGAPFDRVVRVYERRWLLLCRLKFSCWAKRKLNRGSKEPSPALAGRKRTSFGVESPSLQSGPSVMLYAGDRV</sequence>
<name>A0A0D2FLP9_9EURO</name>
<organism evidence="2 3">
    <name type="scientific">Phialophora macrospora</name>
    <dbReference type="NCBI Taxonomy" id="1851006"/>
    <lineage>
        <taxon>Eukaryota</taxon>
        <taxon>Fungi</taxon>
        <taxon>Dikarya</taxon>
        <taxon>Ascomycota</taxon>
        <taxon>Pezizomycotina</taxon>
        <taxon>Eurotiomycetes</taxon>
        <taxon>Chaetothyriomycetidae</taxon>
        <taxon>Chaetothyriales</taxon>
        <taxon>Herpotrichiellaceae</taxon>
        <taxon>Phialophora</taxon>
    </lineage>
</organism>
<dbReference type="Proteomes" id="UP000054266">
    <property type="component" value="Unassembled WGS sequence"/>
</dbReference>
<dbReference type="AlphaFoldDB" id="A0A0D2FLP9"/>
<evidence type="ECO:0000313" key="2">
    <source>
        <dbReference type="EMBL" id="KIW69018.1"/>
    </source>
</evidence>
<reference evidence="2 3" key="1">
    <citation type="submission" date="2015-01" db="EMBL/GenBank/DDBJ databases">
        <title>The Genome Sequence of Capronia semiimmersa CBS27337.</title>
        <authorList>
            <consortium name="The Broad Institute Genomics Platform"/>
            <person name="Cuomo C."/>
            <person name="de Hoog S."/>
            <person name="Gorbushina A."/>
            <person name="Stielow B."/>
            <person name="Teixiera M."/>
            <person name="Abouelleil A."/>
            <person name="Chapman S.B."/>
            <person name="Priest M."/>
            <person name="Young S.K."/>
            <person name="Wortman J."/>
            <person name="Nusbaum C."/>
            <person name="Birren B."/>
        </authorList>
    </citation>
    <scope>NUCLEOTIDE SEQUENCE [LARGE SCALE GENOMIC DNA]</scope>
    <source>
        <strain evidence="2 3">CBS 27337</strain>
    </source>
</reference>
<dbReference type="EMBL" id="KN846958">
    <property type="protein sequence ID" value="KIW69018.1"/>
    <property type="molecule type" value="Genomic_DNA"/>
</dbReference>
<keyword evidence="3" id="KW-1185">Reference proteome</keyword>
<evidence type="ECO:0000313" key="3">
    <source>
        <dbReference type="Proteomes" id="UP000054266"/>
    </source>
</evidence>
<proteinExistence type="predicted"/>
<protein>
    <submittedName>
        <fullName evidence="2">Uncharacterized protein</fullName>
    </submittedName>
</protein>
<gene>
    <name evidence="2" type="ORF">PV04_04922</name>
</gene>
<accession>A0A0D2FLP9</accession>
<evidence type="ECO:0000256" key="1">
    <source>
        <dbReference type="SAM" id="MobiDB-lite"/>
    </source>
</evidence>
<feature type="compositionally biased region" description="Basic and acidic residues" evidence="1">
    <location>
        <begin position="50"/>
        <end position="60"/>
    </location>
</feature>
<dbReference type="HOGENOM" id="CLU_1805935_0_0_1"/>
<feature type="region of interest" description="Disordered" evidence="1">
    <location>
        <begin position="45"/>
        <end position="71"/>
    </location>
</feature>